<accession>A0A2X2WBU6</accession>
<reference evidence="6 7" key="1">
    <citation type="submission" date="2018-06" db="EMBL/GenBank/DDBJ databases">
        <authorList>
            <consortium name="Pathogen Informatics"/>
            <person name="Doyle S."/>
        </authorList>
    </citation>
    <scope>NUCLEOTIDE SEQUENCE [LARGE SCALE GENOMIC DNA]</scope>
    <source>
        <strain evidence="6 7">NCTC13028</strain>
    </source>
</reference>
<feature type="domain" description="Metallo-beta-lactamase" evidence="5">
    <location>
        <begin position="12"/>
        <end position="185"/>
    </location>
</feature>
<dbReference type="Gene3D" id="3.60.15.10">
    <property type="entry name" value="Ribonuclease Z/Hydroxyacylglutathione hydrolase-like"/>
    <property type="match status" value="1"/>
</dbReference>
<evidence type="ECO:0000313" key="7">
    <source>
        <dbReference type="Proteomes" id="UP000250223"/>
    </source>
</evidence>
<keyword evidence="4" id="KW-0862">Zinc</keyword>
<sequence length="201" mass="22178">MELKRIPVGMYQANCYILMDKKSKEGIVVDPGEYADLILQELNKMNCKVKYILLTHGHVDHVSAVKKVRDALKAPVCINEKDEEAILKSLQLFGTPKTCGAADIKIKEGDSFKIGEKDIKCIETPGHSLGGMCFIADDIIFTGDTLFEGSIGRTDFYGGNFEILINSIKEKILTLPEDTLVLPGHGMETTVGKEKISNPFL</sequence>
<evidence type="ECO:0000259" key="5">
    <source>
        <dbReference type="SMART" id="SM00849"/>
    </source>
</evidence>
<evidence type="ECO:0000256" key="3">
    <source>
        <dbReference type="ARBA" id="ARBA00022801"/>
    </source>
</evidence>
<keyword evidence="3 6" id="KW-0378">Hydrolase</keyword>
<dbReference type="GO" id="GO:0046872">
    <property type="term" value="F:metal ion binding"/>
    <property type="evidence" value="ECO:0007669"/>
    <property type="project" value="UniProtKB-KW"/>
</dbReference>
<gene>
    <name evidence="6" type="ORF">NCTC13028_01968</name>
</gene>
<dbReference type="CDD" id="cd06262">
    <property type="entry name" value="metallo-hydrolase-like_MBL-fold"/>
    <property type="match status" value="1"/>
</dbReference>
<dbReference type="PANTHER" id="PTHR46233:SF3">
    <property type="entry name" value="HYDROXYACYLGLUTATHIONE HYDROLASE GLOC"/>
    <property type="match status" value="1"/>
</dbReference>
<organism evidence="6 7">
    <name type="scientific">Clostridium cochlearium</name>
    <dbReference type="NCBI Taxonomy" id="1494"/>
    <lineage>
        <taxon>Bacteria</taxon>
        <taxon>Bacillati</taxon>
        <taxon>Bacillota</taxon>
        <taxon>Clostridia</taxon>
        <taxon>Eubacteriales</taxon>
        <taxon>Clostridiaceae</taxon>
        <taxon>Clostridium</taxon>
    </lineage>
</organism>
<dbReference type="EMBL" id="UAWC01000024">
    <property type="protein sequence ID" value="SQB35461.1"/>
    <property type="molecule type" value="Genomic_DNA"/>
</dbReference>
<evidence type="ECO:0000313" key="6">
    <source>
        <dbReference type="EMBL" id="SQB35461.1"/>
    </source>
</evidence>
<dbReference type="PANTHER" id="PTHR46233">
    <property type="entry name" value="HYDROXYACYLGLUTATHIONE HYDROLASE GLOC"/>
    <property type="match status" value="1"/>
</dbReference>
<dbReference type="InterPro" id="IPR001279">
    <property type="entry name" value="Metallo-B-lactamas"/>
</dbReference>
<keyword evidence="2" id="KW-0479">Metal-binding</keyword>
<dbReference type="InterPro" id="IPR051453">
    <property type="entry name" value="MBL_Glyoxalase_II"/>
</dbReference>
<dbReference type="Proteomes" id="UP000250223">
    <property type="component" value="Unassembled WGS sequence"/>
</dbReference>
<dbReference type="EC" id="3.1.2.6" evidence="6"/>
<dbReference type="AlphaFoldDB" id="A0A2X2WBU6"/>
<name>A0A2X2WBU6_CLOCO</name>
<dbReference type="SUPFAM" id="SSF56281">
    <property type="entry name" value="Metallo-hydrolase/oxidoreductase"/>
    <property type="match status" value="1"/>
</dbReference>
<protein>
    <submittedName>
        <fullName evidence="6">Hydroxyacylglutathione hydrolase</fullName>
        <ecNumber evidence="6">3.1.2.6</ecNumber>
    </submittedName>
</protein>
<dbReference type="SMART" id="SM00849">
    <property type="entry name" value="Lactamase_B"/>
    <property type="match status" value="1"/>
</dbReference>
<dbReference type="GO" id="GO:0004416">
    <property type="term" value="F:hydroxyacylglutathione hydrolase activity"/>
    <property type="evidence" value="ECO:0007669"/>
    <property type="project" value="UniProtKB-EC"/>
</dbReference>
<dbReference type="Pfam" id="PF00753">
    <property type="entry name" value="Lactamase_B"/>
    <property type="match status" value="1"/>
</dbReference>
<comment type="cofactor">
    <cofactor evidence="1">
        <name>Zn(2+)</name>
        <dbReference type="ChEBI" id="CHEBI:29105"/>
    </cofactor>
</comment>
<dbReference type="RefSeq" id="WP_111921646.1">
    <property type="nucleotide sequence ID" value="NZ_UAWC01000024.1"/>
</dbReference>
<evidence type="ECO:0000256" key="2">
    <source>
        <dbReference type="ARBA" id="ARBA00022723"/>
    </source>
</evidence>
<dbReference type="InterPro" id="IPR036866">
    <property type="entry name" value="RibonucZ/Hydroxyglut_hydro"/>
</dbReference>
<evidence type="ECO:0000256" key="4">
    <source>
        <dbReference type="ARBA" id="ARBA00022833"/>
    </source>
</evidence>
<evidence type="ECO:0000256" key="1">
    <source>
        <dbReference type="ARBA" id="ARBA00001947"/>
    </source>
</evidence>
<proteinExistence type="predicted"/>